<feature type="compositionally biased region" description="Pro residues" evidence="2">
    <location>
        <begin position="513"/>
        <end position="527"/>
    </location>
</feature>
<feature type="coiled-coil region" evidence="1">
    <location>
        <begin position="112"/>
        <end position="146"/>
    </location>
</feature>
<sequence>MPRKLRKNIRKRKGALKHPIVKLTPQQQLQQQMMNDPTMLQQMSSNPMLLNRVIGAQSGGLRAALLAKMAGYGGAADGTAYNPQSQMNLSSLKNQITDVKKSNIDIQKQISENEKKLEYDRQTKKLNELNVEKKKKEEQLKELSTEEYAKKVSEKAAEVAKMEQDVINLKNHTTQYKVLKDEEIKQKAMKTYMDSDEYKKEVEANVKAEKLLQLQNQTVQYENLAQESKNNDAAMQKAMKSAEYIKANNDWLDAQANAKAAQLIGSIRTKIQADEDSSNEALMNADFKNAFEALHSKVKLVNDFSSGKKLKSEGFDKELREVAQNMTKITDAATRQAVQSAYDAVRATVVESQEKELQQTKTDLVNAFLKTKSQVGHYAADGTYVPAGGTYIPPNPPREAPAPGLPKTFTSSHGHRHRHAPKPTQQPTVQNPAPQQQPKPTVQNPAQQPTVQNPAQQPTVQNPAQQPTVQNPAPQQQPKPTVQNPAQQPTVQNPAQQPTVQNPAQQPTVQNPAPQPKPAQQPPPQPAQQPTVQNPAQQQPQTEQGHKRSREKGNQEFLKMLKEDYGYPDTLDFSDRYKEAIRKFKEGNTDPNLFSFMVQHQIGYNLKPGKYKLAKGYDLIAYHPNDMNEFTPRHLMSELNDNSTLFMKHVKNRDGTKEERFMSPDDLDRELVKNGLGIYEMPADEVQETQQEEVQIQPDMEEIVLQQQLEEPEGNEQVPPLETNFTELDEDLEQPKNLDPQQVYAENMESFQESKKNSADIVEEYRKMFTDIQKTPTSDENIQHRMEVLKENVRKYNNPFYLRPYNVQSLAELGENKRLNFNKTYRNETLFKVHSEPNQYGNKPTFVSADYGTTMRWGHKANPDRWFINLQPQFQEVVDAMEVNGEPDITGIFSAALMPLKDMKDADILDQYEMNMADGNITPDVLEHLSQRTTQNHKDGIFGEEFRKKVREREGREPIVHDLANESLQNVIKTYFADNEMRRDEYLRKLKWTVPNEMLVLKNMFHDKIKPTTEINDARLKRWVKAFPFTKDIIGYMERKPEWLQKHIFGNELIPYGQALFEELEPETQERVMQTISEDSNTNYDKIFLGYRLPEMGDQSPKAKRTWEIYNILGEHEAKMQQLEAEGKLPKATPKKKRRVEQSESSEEVTSSSESSGNEGKRRVKNSVRKKVKLGPSGFYYDI</sequence>
<dbReference type="STRING" id="5722.A2DV59"/>
<dbReference type="OrthoDB" id="8918678at2759"/>
<evidence type="ECO:0000313" key="4">
    <source>
        <dbReference type="Proteomes" id="UP000001542"/>
    </source>
</evidence>
<name>A2DV59_TRIV3</name>
<dbReference type="PANTHER" id="PTHR34715">
    <property type="entry name" value="KINASE, PUTATIVE-RELATED"/>
    <property type="match status" value="1"/>
</dbReference>
<feature type="region of interest" description="Disordered" evidence="2">
    <location>
        <begin position="1124"/>
        <end position="1169"/>
    </location>
</feature>
<accession>A2DV59</accession>
<dbReference type="InParanoid" id="A2DV59"/>
<dbReference type="eggNOG" id="ENOG502S6Z6">
    <property type="taxonomic scope" value="Eukaryota"/>
</dbReference>
<feature type="region of interest" description="Disordered" evidence="2">
    <location>
        <begin position="389"/>
        <end position="552"/>
    </location>
</feature>
<feature type="compositionally biased region" description="Pro residues" evidence="2">
    <location>
        <begin position="393"/>
        <end position="404"/>
    </location>
</feature>
<reference evidence="3" key="2">
    <citation type="journal article" date="2007" name="Science">
        <title>Draft genome sequence of the sexually transmitted pathogen Trichomonas vaginalis.</title>
        <authorList>
            <person name="Carlton J.M."/>
            <person name="Hirt R.P."/>
            <person name="Silva J.C."/>
            <person name="Delcher A.L."/>
            <person name="Schatz M."/>
            <person name="Zhao Q."/>
            <person name="Wortman J.R."/>
            <person name="Bidwell S.L."/>
            <person name="Alsmark U.C.M."/>
            <person name="Besteiro S."/>
            <person name="Sicheritz-Ponten T."/>
            <person name="Noel C.J."/>
            <person name="Dacks J.B."/>
            <person name="Foster P.G."/>
            <person name="Simillion C."/>
            <person name="Van de Peer Y."/>
            <person name="Miranda-Saavedra D."/>
            <person name="Barton G.J."/>
            <person name="Westrop G.D."/>
            <person name="Mueller S."/>
            <person name="Dessi D."/>
            <person name="Fiori P.L."/>
            <person name="Ren Q."/>
            <person name="Paulsen I."/>
            <person name="Zhang H."/>
            <person name="Bastida-Corcuera F.D."/>
            <person name="Simoes-Barbosa A."/>
            <person name="Brown M.T."/>
            <person name="Hayes R.D."/>
            <person name="Mukherjee M."/>
            <person name="Okumura C.Y."/>
            <person name="Schneider R."/>
            <person name="Smith A.J."/>
            <person name="Vanacova S."/>
            <person name="Villalvazo M."/>
            <person name="Haas B.J."/>
            <person name="Pertea M."/>
            <person name="Feldblyum T.V."/>
            <person name="Utterback T.R."/>
            <person name="Shu C.L."/>
            <person name="Osoegawa K."/>
            <person name="de Jong P.J."/>
            <person name="Hrdy I."/>
            <person name="Horvathova L."/>
            <person name="Zubacova Z."/>
            <person name="Dolezal P."/>
            <person name="Malik S.B."/>
            <person name="Logsdon J.M. Jr."/>
            <person name="Henze K."/>
            <person name="Gupta A."/>
            <person name="Wang C.C."/>
            <person name="Dunne R.L."/>
            <person name="Upcroft J.A."/>
            <person name="Upcroft P."/>
            <person name="White O."/>
            <person name="Salzberg S.L."/>
            <person name="Tang P."/>
            <person name="Chiu C.-H."/>
            <person name="Lee Y.-S."/>
            <person name="Embley T.M."/>
            <person name="Coombs G.H."/>
            <person name="Mottram J.C."/>
            <person name="Tachezy J."/>
            <person name="Fraser-Liggett C.M."/>
            <person name="Johnson P.J."/>
        </authorList>
    </citation>
    <scope>NUCLEOTIDE SEQUENCE [LARGE SCALE GENOMIC DNA]</scope>
    <source>
        <strain evidence="3">G3</strain>
    </source>
</reference>
<feature type="compositionally biased region" description="Low complexity" evidence="2">
    <location>
        <begin position="528"/>
        <end position="542"/>
    </location>
</feature>
<dbReference type="AlphaFoldDB" id="A2DV59"/>
<dbReference type="PANTHER" id="PTHR34715:SF1">
    <property type="entry name" value="PEPTIDOGLYCAN BINDING-LIKE DOMAIN-CONTAINING PROTEIN"/>
    <property type="match status" value="1"/>
</dbReference>
<dbReference type="SMR" id="A2DV59"/>
<evidence type="ECO:0000313" key="3">
    <source>
        <dbReference type="EMBL" id="EAY15655.1"/>
    </source>
</evidence>
<organism evidence="3 4">
    <name type="scientific">Trichomonas vaginalis (strain ATCC PRA-98 / G3)</name>
    <dbReference type="NCBI Taxonomy" id="412133"/>
    <lineage>
        <taxon>Eukaryota</taxon>
        <taxon>Metamonada</taxon>
        <taxon>Parabasalia</taxon>
        <taxon>Trichomonadida</taxon>
        <taxon>Trichomonadidae</taxon>
        <taxon>Trichomonas</taxon>
    </lineage>
</organism>
<dbReference type="Pfam" id="PF13388">
    <property type="entry name" value="DUF4106"/>
    <property type="match status" value="1"/>
</dbReference>
<evidence type="ECO:0000256" key="1">
    <source>
        <dbReference type="SAM" id="Coils"/>
    </source>
</evidence>
<evidence type="ECO:0000256" key="2">
    <source>
        <dbReference type="SAM" id="MobiDB-lite"/>
    </source>
</evidence>
<reference evidence="3" key="1">
    <citation type="submission" date="2006-10" db="EMBL/GenBank/DDBJ databases">
        <authorList>
            <person name="Amadeo P."/>
            <person name="Zhao Q."/>
            <person name="Wortman J."/>
            <person name="Fraser-Liggett C."/>
            <person name="Carlton J."/>
        </authorList>
    </citation>
    <scope>NUCLEOTIDE SEQUENCE</scope>
    <source>
        <strain evidence="3">G3</strain>
    </source>
</reference>
<dbReference type="InterPro" id="IPR025179">
    <property type="entry name" value="DUF4106"/>
</dbReference>
<dbReference type="VEuPathDB" id="TrichDB:TVAGG3_0190890"/>
<protein>
    <submittedName>
        <fullName evidence="3">Uncharacterized protein</fullName>
    </submittedName>
</protein>
<dbReference type="VEuPathDB" id="TrichDB:TVAGG3_0827140"/>
<proteinExistence type="predicted"/>
<dbReference type="VEuPathDB" id="TrichDB:TVAG_405690"/>
<dbReference type="Proteomes" id="UP000001542">
    <property type="component" value="Unassembled WGS sequence"/>
</dbReference>
<keyword evidence="4" id="KW-1185">Reference proteome</keyword>
<gene>
    <name evidence="3" type="ORF">TVAG_405690</name>
</gene>
<feature type="compositionally biased region" description="Polar residues" evidence="2">
    <location>
        <begin position="423"/>
        <end position="508"/>
    </location>
</feature>
<dbReference type="EMBL" id="DS113252">
    <property type="protein sequence ID" value="EAY15655.1"/>
    <property type="molecule type" value="Genomic_DNA"/>
</dbReference>
<dbReference type="PRINTS" id="PR01217">
    <property type="entry name" value="PRICHEXTENSN"/>
</dbReference>
<keyword evidence="1" id="KW-0175">Coiled coil</keyword>
<dbReference type="CDD" id="cd22541">
    <property type="entry name" value="SP5_N"/>
    <property type="match status" value="1"/>
</dbReference>